<dbReference type="SMR" id="A0A444Z6K6"/>
<keyword evidence="3 8" id="KW-0812">Transmembrane</keyword>
<evidence type="ECO:0000256" key="5">
    <source>
        <dbReference type="ARBA" id="ARBA00022989"/>
    </source>
</evidence>
<evidence type="ECO:0000256" key="8">
    <source>
        <dbReference type="SAM" id="Phobius"/>
    </source>
</evidence>
<evidence type="ECO:0000259" key="10">
    <source>
        <dbReference type="Pfam" id="PF14416"/>
    </source>
</evidence>
<evidence type="ECO:0000313" key="11">
    <source>
        <dbReference type="EMBL" id="RYR09816.1"/>
    </source>
</evidence>
<dbReference type="Pfam" id="PF13839">
    <property type="entry name" value="PC-Esterase"/>
    <property type="match status" value="1"/>
</dbReference>
<feature type="domain" description="Trichome birefringence-like N-terminal" evidence="10">
    <location>
        <begin position="165"/>
        <end position="217"/>
    </location>
</feature>
<accession>A0A444Z6K6</accession>
<dbReference type="PANTHER" id="PTHR32285:SF292">
    <property type="entry name" value="PMR5_CAS1P GDSL_SGNH-LIKE ACYL-ESTERASE FAMILY PROTEIN"/>
    <property type="match status" value="1"/>
</dbReference>
<dbReference type="PANTHER" id="PTHR32285">
    <property type="entry name" value="PROTEIN TRICHOME BIREFRINGENCE-LIKE 9-RELATED"/>
    <property type="match status" value="1"/>
</dbReference>
<evidence type="ECO:0000256" key="3">
    <source>
        <dbReference type="ARBA" id="ARBA00022692"/>
    </source>
</evidence>
<comment type="subcellular location">
    <subcellularLocation>
        <location evidence="1">Membrane</location>
        <topology evidence="1">Single-pass membrane protein</topology>
    </subcellularLocation>
</comment>
<name>A0A444Z6K6_ARAHY</name>
<feature type="transmembrane region" description="Helical" evidence="8">
    <location>
        <begin position="21"/>
        <end position="47"/>
    </location>
</feature>
<keyword evidence="4" id="KW-0735">Signal-anchor</keyword>
<dbReference type="PRINTS" id="PR01217">
    <property type="entry name" value="PRICHEXTENSN"/>
</dbReference>
<comment type="caution">
    <text evidence="11">The sequence shown here is derived from an EMBL/GenBank/DDBJ whole genome shotgun (WGS) entry which is preliminary data.</text>
</comment>
<evidence type="ECO:0000256" key="7">
    <source>
        <dbReference type="SAM" id="MobiDB-lite"/>
    </source>
</evidence>
<dbReference type="GO" id="GO:0016020">
    <property type="term" value="C:membrane"/>
    <property type="evidence" value="ECO:0007669"/>
    <property type="project" value="UniProtKB-SubCell"/>
</dbReference>
<dbReference type="AlphaFoldDB" id="A0A444Z6K6"/>
<dbReference type="EMBL" id="SDMP01000015">
    <property type="protein sequence ID" value="RYR09816.1"/>
    <property type="molecule type" value="Genomic_DNA"/>
</dbReference>
<keyword evidence="12" id="KW-1185">Reference proteome</keyword>
<proteinExistence type="inferred from homology"/>
<dbReference type="Proteomes" id="UP000289738">
    <property type="component" value="Chromosome B05"/>
</dbReference>
<keyword evidence="5 8" id="KW-1133">Transmembrane helix</keyword>
<protein>
    <submittedName>
        <fullName evidence="11">Uncharacterized protein</fullName>
    </submittedName>
</protein>
<dbReference type="GO" id="GO:0016413">
    <property type="term" value="F:O-acetyltransferase activity"/>
    <property type="evidence" value="ECO:0007669"/>
    <property type="project" value="InterPro"/>
</dbReference>
<dbReference type="Gramene" id="arahy.Tifrunner.gnm2.ann2.Ah15g193400.1">
    <property type="protein sequence ID" value="arahy.Tifrunner.gnm2.ann2.Ah15g193400.1-CDS"/>
    <property type="gene ID" value="arahy.Tifrunner.gnm2.ann2.Ah15g193400"/>
</dbReference>
<feature type="region of interest" description="Disordered" evidence="7">
    <location>
        <begin position="129"/>
        <end position="150"/>
    </location>
</feature>
<reference evidence="11 12" key="1">
    <citation type="submission" date="2019-01" db="EMBL/GenBank/DDBJ databases">
        <title>Sequencing of cultivated peanut Arachis hypogaea provides insights into genome evolution and oil improvement.</title>
        <authorList>
            <person name="Chen X."/>
        </authorList>
    </citation>
    <scope>NUCLEOTIDE SEQUENCE [LARGE SCALE GENOMIC DNA]</scope>
    <source>
        <strain evidence="12">cv. Fuhuasheng</strain>
        <tissue evidence="11">Leaves</tissue>
    </source>
</reference>
<evidence type="ECO:0000259" key="9">
    <source>
        <dbReference type="Pfam" id="PF13839"/>
    </source>
</evidence>
<dbReference type="STRING" id="3818.A0A444Z6K6"/>
<feature type="domain" description="Trichome birefringence-like C-terminal" evidence="9">
    <location>
        <begin position="218"/>
        <end position="508"/>
    </location>
</feature>
<sequence length="517" mass="58503">MRSINPSLNYHYSSMFLTKRVIPCTLYVVTSPMSLFPMVFLCFYLYFTPSPQTHHPLHYSISSAIASPPLLLPPPPPPSPPLYPLSPFLPPPPLLLPPPPLSPPLYPLSPPLSHSLSTFSPPLSFPPPSAPPPLLPPSSSSPTPPPPPPLITTITEMATAYKIRSCDYTNGKWVPYRKGPMYNSTSCPLIKENRNCKANGRPDSEYLYWRWKPNKCSLPKFGPNTFLQHVSNKHIAFIGDSVSRNQFDSLICMLSTASIPNPIAFNKWHFPSHNVHFSFYWSPFLVEGVQRVITEPNYHNKMHLDRVNEKWAEHLDKMDLIVLSLGHWFDIPSIYYEGGSIVGCLNFQHPNCTTKMDMYGPIRKALRLAINTIIERKASKGDKVDVIVRTYSPSHFEEGGWDKGGTCARRRPYMKLGRKKFRGMNAAIRKIDMQEVEIAKEKGKEFGGFRIEAMDVTKLSLLRADGHPGAYMVPFPFANGVPKRVQNDCVHWCLPGPIDTWNEILLEMIKNWGKARD</sequence>
<keyword evidence="6 8" id="KW-0472">Membrane</keyword>
<organism evidence="11 12">
    <name type="scientific">Arachis hypogaea</name>
    <name type="common">Peanut</name>
    <dbReference type="NCBI Taxonomy" id="3818"/>
    <lineage>
        <taxon>Eukaryota</taxon>
        <taxon>Viridiplantae</taxon>
        <taxon>Streptophyta</taxon>
        <taxon>Embryophyta</taxon>
        <taxon>Tracheophyta</taxon>
        <taxon>Spermatophyta</taxon>
        <taxon>Magnoliopsida</taxon>
        <taxon>eudicotyledons</taxon>
        <taxon>Gunneridae</taxon>
        <taxon>Pentapetalae</taxon>
        <taxon>rosids</taxon>
        <taxon>fabids</taxon>
        <taxon>Fabales</taxon>
        <taxon>Fabaceae</taxon>
        <taxon>Papilionoideae</taxon>
        <taxon>50 kb inversion clade</taxon>
        <taxon>dalbergioids sensu lato</taxon>
        <taxon>Dalbergieae</taxon>
        <taxon>Pterocarpus clade</taxon>
        <taxon>Arachis</taxon>
    </lineage>
</organism>
<gene>
    <name evidence="11" type="ORF">Ahy_B05g078233</name>
</gene>
<evidence type="ECO:0000256" key="2">
    <source>
        <dbReference type="ARBA" id="ARBA00007727"/>
    </source>
</evidence>
<comment type="similarity">
    <text evidence="2">Belongs to the PC-esterase family. TBL subfamily.</text>
</comment>
<evidence type="ECO:0000256" key="4">
    <source>
        <dbReference type="ARBA" id="ARBA00022968"/>
    </source>
</evidence>
<evidence type="ECO:0000313" key="12">
    <source>
        <dbReference type="Proteomes" id="UP000289738"/>
    </source>
</evidence>
<dbReference type="InterPro" id="IPR029962">
    <property type="entry name" value="TBL"/>
</dbReference>
<evidence type="ECO:0000256" key="1">
    <source>
        <dbReference type="ARBA" id="ARBA00004167"/>
    </source>
</evidence>
<dbReference type="GO" id="GO:0005794">
    <property type="term" value="C:Golgi apparatus"/>
    <property type="evidence" value="ECO:0007669"/>
    <property type="project" value="TreeGrafter"/>
</dbReference>
<evidence type="ECO:0000256" key="6">
    <source>
        <dbReference type="ARBA" id="ARBA00023136"/>
    </source>
</evidence>
<dbReference type="OrthoDB" id="630188at2759"/>
<dbReference type="InterPro" id="IPR026057">
    <property type="entry name" value="TBL_C"/>
</dbReference>
<dbReference type="InterPro" id="IPR025846">
    <property type="entry name" value="TBL_N"/>
</dbReference>
<dbReference type="Pfam" id="PF14416">
    <property type="entry name" value="PMR5N"/>
    <property type="match status" value="1"/>
</dbReference>